<dbReference type="Proteomes" id="UP000184147">
    <property type="component" value="Unassembled WGS sequence"/>
</dbReference>
<reference evidence="1 2" key="1">
    <citation type="submission" date="2016-11" db="EMBL/GenBank/DDBJ databases">
        <authorList>
            <person name="Jaros S."/>
            <person name="Januszkiewicz K."/>
            <person name="Wedrychowicz H."/>
        </authorList>
    </citation>
    <scope>NUCLEOTIDE SEQUENCE [LARGE SCALE GENOMIC DNA]</scope>
    <source>
        <strain evidence="1 2">DSM 25660</strain>
    </source>
</reference>
<dbReference type="OrthoDB" id="939585at2"/>
<evidence type="ECO:0000313" key="2">
    <source>
        <dbReference type="Proteomes" id="UP000184147"/>
    </source>
</evidence>
<sequence>MKRLLLFTVTLCNLAVCKAQEQENPEFIGENFSLEGALALFQKSQSIEAFEQALNAEDNGINNLDLNHDGQVDYITVTDFQEGDTHALVLSVYLSDQEKQDVAVIGIEKTGPESAQLQIEGDEALYAANTIVEPQDISETVKGKGPNGMHYDAKPIGVNVWLWPAVRFMYRPGYVVWRSPWRWRVYPQGWRPWRVVSYSVFTTRCAPHRLVYRRVPTRTVVVAHKVYRPNRRHTTVVVNNRRGTRVVRSTTPRGTTVIRKNRTQTGRRR</sequence>
<dbReference type="EMBL" id="FQVQ01000019">
    <property type="protein sequence ID" value="SHF78790.1"/>
    <property type="molecule type" value="Genomic_DNA"/>
</dbReference>
<dbReference type="AlphaFoldDB" id="A0A1M5EI08"/>
<dbReference type="STRING" id="1124188.SAMN05444377_11947"/>
<gene>
    <name evidence="1" type="ORF">SAMN05444377_11947</name>
</gene>
<evidence type="ECO:0000313" key="1">
    <source>
        <dbReference type="EMBL" id="SHF78790.1"/>
    </source>
</evidence>
<accession>A0A1M5EI08</accession>
<proteinExistence type="predicted"/>
<name>A0A1M5EI08_9FLAO</name>
<organism evidence="1 2">
    <name type="scientific">Flavobacterium fontis</name>
    <dbReference type="NCBI Taxonomy" id="1124188"/>
    <lineage>
        <taxon>Bacteria</taxon>
        <taxon>Pseudomonadati</taxon>
        <taxon>Bacteroidota</taxon>
        <taxon>Flavobacteriia</taxon>
        <taxon>Flavobacteriales</taxon>
        <taxon>Flavobacteriaceae</taxon>
        <taxon>Flavobacterium</taxon>
    </lineage>
</organism>
<protein>
    <submittedName>
        <fullName evidence="1">Uncharacterized protein</fullName>
    </submittedName>
</protein>
<keyword evidence="2" id="KW-1185">Reference proteome</keyword>
<dbReference type="RefSeq" id="WP_073365212.1">
    <property type="nucleotide sequence ID" value="NZ_FQVQ01000019.1"/>
</dbReference>